<evidence type="ECO:0000313" key="3">
    <source>
        <dbReference type="Proteomes" id="UP000199475"/>
    </source>
</evidence>
<dbReference type="OrthoDB" id="9802126at2"/>
<dbReference type="SUPFAM" id="SSF53756">
    <property type="entry name" value="UDP-Glycosyltransferase/glycogen phosphorylase"/>
    <property type="match status" value="1"/>
</dbReference>
<proteinExistence type="predicted"/>
<dbReference type="AlphaFoldDB" id="A0A1G9JB09"/>
<dbReference type="STRING" id="686624.SAMN04488242_1128"/>
<name>A0A1G9JB09_9ACTN</name>
<organism evidence="2 3">
    <name type="scientific">Tessaracoccus oleiagri</name>
    <dbReference type="NCBI Taxonomy" id="686624"/>
    <lineage>
        <taxon>Bacteria</taxon>
        <taxon>Bacillati</taxon>
        <taxon>Actinomycetota</taxon>
        <taxon>Actinomycetes</taxon>
        <taxon>Propionibacteriales</taxon>
        <taxon>Propionibacteriaceae</taxon>
        <taxon>Tessaracoccus</taxon>
    </lineage>
</organism>
<protein>
    <submittedName>
        <fullName evidence="2">Predicted glycosyl transferase</fullName>
    </submittedName>
</protein>
<dbReference type="Proteomes" id="UP000199475">
    <property type="component" value="Unassembled WGS sequence"/>
</dbReference>
<dbReference type="Pfam" id="PF04101">
    <property type="entry name" value="Glyco_tran_28_C"/>
    <property type="match status" value="1"/>
</dbReference>
<sequence length="397" mass="42601">MLHRPKSDRPWRVVLYSHDSQGLGHIRRNLAVAQSLATHLPRLTGRAVTGLLFTGFDSISDQLPAGFDHVSLPGLTKESGGYAPRRVDVSMSRLLRIRSQLLAASVGAFEPDLVIVDRHALGLRGELERALRTLREERPQASIVLGLREVLDEPAVAAQEWERLGDPEDLAALYDAIWLYGDPRVHDPLATGEVPARLKCLVAYTGYLANGRPARPARRPRVPYVLTMVGGGSDGAALCDVAVRAPVPSGYQHVVVTGPQMPAEERRAIVAHARPGTRVVDQVPDGLASISHASALVSMAGYNTVTEAMTTSVPHLLVPRSRPRLEQVIRAEGLAAIGAAETIRLEQLDPGKLGEWIARAVGREVRRDGLDLDGLRAVGSLAAALLVGKHDGAGVAA</sequence>
<evidence type="ECO:0000313" key="2">
    <source>
        <dbReference type="EMBL" id="SDL34396.1"/>
    </source>
</evidence>
<reference evidence="2 3" key="1">
    <citation type="submission" date="2016-10" db="EMBL/GenBank/DDBJ databases">
        <authorList>
            <person name="de Groot N.N."/>
        </authorList>
    </citation>
    <scope>NUCLEOTIDE SEQUENCE [LARGE SCALE GENOMIC DNA]</scope>
    <source>
        <strain evidence="2 3">CGMCC 1.9159</strain>
    </source>
</reference>
<dbReference type="Gene3D" id="3.40.50.2000">
    <property type="entry name" value="Glycogen Phosphorylase B"/>
    <property type="match status" value="1"/>
</dbReference>
<dbReference type="PANTHER" id="PTHR21015:SF28">
    <property type="entry name" value="SLL1722 PROTEIN"/>
    <property type="match status" value="1"/>
</dbReference>
<dbReference type="EMBL" id="FNGP01000002">
    <property type="protein sequence ID" value="SDL34396.1"/>
    <property type="molecule type" value="Genomic_DNA"/>
</dbReference>
<dbReference type="PANTHER" id="PTHR21015">
    <property type="entry name" value="UDP-N-ACETYLGLUCOSAMINE--N-ACETYLMURAMYL-(PENTAPEPTIDE) PYROPHOSPHORYL-UNDECAPRENOL N-ACETYLGLUCOSAMINE TRANSFERASE 1"/>
    <property type="match status" value="1"/>
</dbReference>
<keyword evidence="3" id="KW-1185">Reference proteome</keyword>
<dbReference type="InterPro" id="IPR007235">
    <property type="entry name" value="Glyco_trans_28_C"/>
</dbReference>
<gene>
    <name evidence="2" type="ORF">SAMN04488242_1128</name>
</gene>
<feature type="domain" description="Glycosyl transferase family 28 C-terminal" evidence="1">
    <location>
        <begin position="228"/>
        <end position="359"/>
    </location>
</feature>
<accession>A0A1G9JB09</accession>
<dbReference type="GO" id="GO:0016758">
    <property type="term" value="F:hexosyltransferase activity"/>
    <property type="evidence" value="ECO:0007669"/>
    <property type="project" value="InterPro"/>
</dbReference>
<dbReference type="RefSeq" id="WP_093249809.1">
    <property type="nucleotide sequence ID" value="NZ_FNGP01000002.1"/>
</dbReference>
<keyword evidence="2" id="KW-0808">Transferase</keyword>
<evidence type="ECO:0000259" key="1">
    <source>
        <dbReference type="Pfam" id="PF04101"/>
    </source>
</evidence>